<organism evidence="1 2">
    <name type="scientific">Pseudonocardia xinjiangensis</name>
    <dbReference type="NCBI Taxonomy" id="75289"/>
    <lineage>
        <taxon>Bacteria</taxon>
        <taxon>Bacillati</taxon>
        <taxon>Actinomycetota</taxon>
        <taxon>Actinomycetes</taxon>
        <taxon>Pseudonocardiales</taxon>
        <taxon>Pseudonocardiaceae</taxon>
        <taxon>Pseudonocardia</taxon>
    </lineage>
</organism>
<sequence>MQEIDNTKARERLEIHNCSVDEQLAKAHLCGRVHLPTGRTCALPEAHSGGCAFEPVKRAERTAQSTSR</sequence>
<dbReference type="RefSeq" id="WP_169398911.1">
    <property type="nucleotide sequence ID" value="NZ_BAAAJH010000016.1"/>
</dbReference>
<dbReference type="Proteomes" id="UP001296706">
    <property type="component" value="Unassembled WGS sequence"/>
</dbReference>
<proteinExistence type="predicted"/>
<keyword evidence="2" id="KW-1185">Reference proteome</keyword>
<accession>A0ABX1RKH9</accession>
<protein>
    <submittedName>
        <fullName evidence="1">Uncharacterized protein</fullName>
    </submittedName>
</protein>
<evidence type="ECO:0000313" key="2">
    <source>
        <dbReference type="Proteomes" id="UP001296706"/>
    </source>
</evidence>
<dbReference type="EMBL" id="JAAXKY010000118">
    <property type="protein sequence ID" value="NMH80863.1"/>
    <property type="molecule type" value="Genomic_DNA"/>
</dbReference>
<gene>
    <name evidence="1" type="ORF">HF577_27705</name>
</gene>
<evidence type="ECO:0000313" key="1">
    <source>
        <dbReference type="EMBL" id="NMH80863.1"/>
    </source>
</evidence>
<comment type="caution">
    <text evidence="1">The sequence shown here is derived from an EMBL/GenBank/DDBJ whole genome shotgun (WGS) entry which is preliminary data.</text>
</comment>
<name>A0ABX1RKH9_9PSEU</name>
<reference evidence="1 2" key="1">
    <citation type="submission" date="2020-04" db="EMBL/GenBank/DDBJ databases">
        <authorList>
            <person name="Klaysubun C."/>
            <person name="Duangmal K."/>
            <person name="Lipun K."/>
        </authorList>
    </citation>
    <scope>NUCLEOTIDE SEQUENCE [LARGE SCALE GENOMIC DNA]</scope>
    <source>
        <strain evidence="1 2">JCM 11839</strain>
    </source>
</reference>